<sequence length="283" mass="31312">MIYLIISIAVLAIAPLLAKLFQATPRFESFLSGFLLIVLGGIIVAELLPLSIKNGGWLAIPLALLGLTGPSLIEKLFHRAADSTHQLTLLVGFSGLLLHTMADGASLNDFSAIDSASKWLPLAIVLHRIPVALSVLWIIRPVFGFKAVWLALFSLALFTIFGYVLGLQLEPAMNSMSFAWLQAFVSGTLMHVLLHRPHRHEHSHSALPDNHSHEHKHETVEHDHQHSHSDPTHSHSHTKEESKDSMNPHHEHGLTEQLKQWDRYKLLGSLLGAATLAILSELH</sequence>
<evidence type="ECO:0000256" key="5">
    <source>
        <dbReference type="SAM" id="MobiDB-lite"/>
    </source>
</evidence>
<dbReference type="AlphaFoldDB" id="A0AA51RUU3"/>
<feature type="compositionally biased region" description="Basic and acidic residues" evidence="5">
    <location>
        <begin position="210"/>
        <end position="253"/>
    </location>
</feature>
<keyword evidence="2 6" id="KW-0812">Transmembrane</keyword>
<evidence type="ECO:0000256" key="6">
    <source>
        <dbReference type="SAM" id="Phobius"/>
    </source>
</evidence>
<dbReference type="Pfam" id="PF02535">
    <property type="entry name" value="Zip"/>
    <property type="match status" value="1"/>
</dbReference>
<keyword evidence="3 6" id="KW-1133">Transmembrane helix</keyword>
<name>A0AA51RUU3_9GAMM</name>
<gene>
    <name evidence="7" type="ORF">Q9312_03755</name>
</gene>
<dbReference type="KEGG" id="plei:Q9312_03755"/>
<feature type="transmembrane region" description="Helical" evidence="6">
    <location>
        <begin position="55"/>
        <end position="73"/>
    </location>
</feature>
<comment type="subcellular location">
    <subcellularLocation>
        <location evidence="1">Membrane</location>
        <topology evidence="1">Multi-pass membrane protein</topology>
    </subcellularLocation>
</comment>
<evidence type="ECO:0000256" key="2">
    <source>
        <dbReference type="ARBA" id="ARBA00022692"/>
    </source>
</evidence>
<keyword evidence="4 6" id="KW-0472">Membrane</keyword>
<feature type="region of interest" description="Disordered" evidence="5">
    <location>
        <begin position="201"/>
        <end position="253"/>
    </location>
</feature>
<dbReference type="GO" id="GO:0046873">
    <property type="term" value="F:metal ion transmembrane transporter activity"/>
    <property type="evidence" value="ECO:0007669"/>
    <property type="project" value="InterPro"/>
</dbReference>
<evidence type="ECO:0000313" key="8">
    <source>
        <dbReference type="Proteomes" id="UP001239782"/>
    </source>
</evidence>
<reference evidence="7 8" key="1">
    <citation type="submission" date="2023-08" db="EMBL/GenBank/DDBJ databases">
        <title>Pleionea litopenaei sp. nov., isolated from stomach of juvenile Litopenaeus vannamei.</title>
        <authorList>
            <person name="Rho A.M."/>
            <person name="Hwang C.Y."/>
        </authorList>
    </citation>
    <scope>NUCLEOTIDE SEQUENCE [LARGE SCALE GENOMIC DNA]</scope>
    <source>
        <strain evidence="7 8">HL-JVS1</strain>
    </source>
</reference>
<feature type="transmembrane region" description="Helical" evidence="6">
    <location>
        <begin position="177"/>
        <end position="194"/>
    </location>
</feature>
<dbReference type="EMBL" id="CP133548">
    <property type="protein sequence ID" value="WMS88036.1"/>
    <property type="molecule type" value="Genomic_DNA"/>
</dbReference>
<evidence type="ECO:0000256" key="1">
    <source>
        <dbReference type="ARBA" id="ARBA00004141"/>
    </source>
</evidence>
<dbReference type="RefSeq" id="WP_309203222.1">
    <property type="nucleotide sequence ID" value="NZ_CP133548.1"/>
</dbReference>
<dbReference type="InterPro" id="IPR003689">
    <property type="entry name" value="ZIP"/>
</dbReference>
<evidence type="ECO:0000256" key="4">
    <source>
        <dbReference type="ARBA" id="ARBA00023136"/>
    </source>
</evidence>
<feature type="transmembrane region" description="Helical" evidence="6">
    <location>
        <begin position="147"/>
        <end position="165"/>
    </location>
</feature>
<protein>
    <submittedName>
        <fullName evidence="7">Uncharacterized protein</fullName>
    </submittedName>
</protein>
<dbReference type="GO" id="GO:0016020">
    <property type="term" value="C:membrane"/>
    <property type="evidence" value="ECO:0007669"/>
    <property type="project" value="UniProtKB-SubCell"/>
</dbReference>
<feature type="transmembrane region" description="Helical" evidence="6">
    <location>
        <begin position="28"/>
        <end position="48"/>
    </location>
</feature>
<organism evidence="7 8">
    <name type="scientific">Pleionea litopenaei</name>
    <dbReference type="NCBI Taxonomy" id="3070815"/>
    <lineage>
        <taxon>Bacteria</taxon>
        <taxon>Pseudomonadati</taxon>
        <taxon>Pseudomonadota</taxon>
        <taxon>Gammaproteobacteria</taxon>
        <taxon>Oceanospirillales</taxon>
        <taxon>Pleioneaceae</taxon>
        <taxon>Pleionea</taxon>
    </lineage>
</organism>
<feature type="transmembrane region" description="Helical" evidence="6">
    <location>
        <begin position="119"/>
        <end position="140"/>
    </location>
</feature>
<dbReference type="Proteomes" id="UP001239782">
    <property type="component" value="Chromosome"/>
</dbReference>
<evidence type="ECO:0000313" key="7">
    <source>
        <dbReference type="EMBL" id="WMS88036.1"/>
    </source>
</evidence>
<accession>A0AA51RUU3</accession>
<proteinExistence type="predicted"/>
<keyword evidence="8" id="KW-1185">Reference proteome</keyword>
<evidence type="ECO:0000256" key="3">
    <source>
        <dbReference type="ARBA" id="ARBA00022989"/>
    </source>
</evidence>